<sequence length="318" mass="37276">MTFNKNYLFISLIAIFSFSINFHYANIGVMPNDSFVLYNGGYRVLSGYIPFKDYWLITGPLLDYLNAFFFLTGGISWKSYITHSSLFNLLISLSTYFFFITLKLNKNLSFFYSILFSLLMYPIVGTPFVDHHSTIFMILAYYLLMAGIKKNNNNLFLFIPFLMCLAFLSKQTPATYGLVCLIFIFFIYILLNPNKFINIVKPLIYGSIFSFSFLIIFFYLSGIPFSGFFQQYILFAKTIGGFRISTYDFNFNSVFLQYKFINLLLLILIFILFKLPNKFDKNKKDFFIILSSILLSLLLIFHQILTMNQNYIFFLIPF</sequence>
<protein>
    <recommendedName>
        <fullName evidence="3">Glycosyltransferase RgtA/B/C/D-like domain-containing protein</fullName>
    </recommendedName>
</protein>
<evidence type="ECO:0000313" key="2">
    <source>
        <dbReference type="EMBL" id="SVC65338.1"/>
    </source>
</evidence>
<keyword evidence="1" id="KW-0472">Membrane</keyword>
<name>A0A382NXW6_9ZZZZ</name>
<feature type="transmembrane region" description="Helical" evidence="1">
    <location>
        <begin position="174"/>
        <end position="191"/>
    </location>
</feature>
<proteinExistence type="predicted"/>
<feature type="transmembrane region" description="Helical" evidence="1">
    <location>
        <begin position="54"/>
        <end position="74"/>
    </location>
</feature>
<keyword evidence="1" id="KW-1133">Transmembrane helix</keyword>
<feature type="transmembrane region" description="Helical" evidence="1">
    <location>
        <begin position="255"/>
        <end position="273"/>
    </location>
</feature>
<feature type="transmembrane region" description="Helical" evidence="1">
    <location>
        <begin position="151"/>
        <end position="168"/>
    </location>
</feature>
<organism evidence="2">
    <name type="scientific">marine metagenome</name>
    <dbReference type="NCBI Taxonomy" id="408172"/>
    <lineage>
        <taxon>unclassified sequences</taxon>
        <taxon>metagenomes</taxon>
        <taxon>ecological metagenomes</taxon>
    </lineage>
</organism>
<dbReference type="AlphaFoldDB" id="A0A382NXW6"/>
<keyword evidence="1" id="KW-0812">Transmembrane</keyword>
<evidence type="ECO:0008006" key="3">
    <source>
        <dbReference type="Google" id="ProtNLM"/>
    </source>
</evidence>
<feature type="transmembrane region" description="Helical" evidence="1">
    <location>
        <begin position="285"/>
        <end position="305"/>
    </location>
</feature>
<dbReference type="EMBL" id="UINC01103165">
    <property type="protein sequence ID" value="SVC65338.1"/>
    <property type="molecule type" value="Genomic_DNA"/>
</dbReference>
<gene>
    <name evidence="2" type="ORF">METZ01_LOCUS318192</name>
</gene>
<accession>A0A382NXW6</accession>
<feature type="non-terminal residue" evidence="2">
    <location>
        <position position="318"/>
    </location>
</feature>
<feature type="transmembrane region" description="Helical" evidence="1">
    <location>
        <begin position="86"/>
        <end position="104"/>
    </location>
</feature>
<feature type="transmembrane region" description="Helical" evidence="1">
    <location>
        <begin position="7"/>
        <end position="25"/>
    </location>
</feature>
<evidence type="ECO:0000256" key="1">
    <source>
        <dbReference type="SAM" id="Phobius"/>
    </source>
</evidence>
<feature type="transmembrane region" description="Helical" evidence="1">
    <location>
        <begin position="203"/>
        <end position="225"/>
    </location>
</feature>
<reference evidence="2" key="1">
    <citation type="submission" date="2018-05" db="EMBL/GenBank/DDBJ databases">
        <authorList>
            <person name="Lanie J.A."/>
            <person name="Ng W.-L."/>
            <person name="Kazmierczak K.M."/>
            <person name="Andrzejewski T.M."/>
            <person name="Davidsen T.M."/>
            <person name="Wayne K.J."/>
            <person name="Tettelin H."/>
            <person name="Glass J.I."/>
            <person name="Rusch D."/>
            <person name="Podicherti R."/>
            <person name="Tsui H.-C.T."/>
            <person name="Winkler M.E."/>
        </authorList>
    </citation>
    <scope>NUCLEOTIDE SEQUENCE</scope>
</reference>